<sequence>MKAKDLWVLLTYILMQYSGVIGVRYLAKTNLYSNQPHSIAVKEAVGLWACISFIVGLLIILILLKTSVFDSWRKLDKPEVLKVIRWSTMGYFLAMVIQIICIKLIIFLFDVNHASQNTEQILEIAKLNPAFIIIPSLIAPILEEIIFRKILFGSLSKRLHVILAAIISSSIFAFMHGDLPFFLSYFGIGMLFCFLYKRTNTLLVPILTHMLMNSFVVIQQLHLLNKMMH</sequence>
<dbReference type="PANTHER" id="PTHR36435:SF6">
    <property type="entry name" value="ABORTIVE INFECTION PROTEIN"/>
    <property type="match status" value="1"/>
</dbReference>
<keyword evidence="1" id="KW-0472">Membrane</keyword>
<feature type="transmembrane region" description="Helical" evidence="1">
    <location>
        <begin position="7"/>
        <end position="26"/>
    </location>
</feature>
<evidence type="ECO:0000313" key="3">
    <source>
        <dbReference type="EMBL" id="MBP0726785.1"/>
    </source>
</evidence>
<protein>
    <submittedName>
        <fullName evidence="3">CPBP family intramembrane metalloprotease</fullName>
    </submittedName>
</protein>
<dbReference type="InterPro" id="IPR052710">
    <property type="entry name" value="CAAX_protease"/>
</dbReference>
<keyword evidence="1" id="KW-0812">Transmembrane</keyword>
<feature type="transmembrane region" description="Helical" evidence="1">
    <location>
        <begin position="89"/>
        <end position="109"/>
    </location>
</feature>
<dbReference type="InterPro" id="IPR003675">
    <property type="entry name" value="Rce1/LyrA-like_dom"/>
</dbReference>
<dbReference type="GO" id="GO:0080120">
    <property type="term" value="P:CAAX-box protein maturation"/>
    <property type="evidence" value="ECO:0007669"/>
    <property type="project" value="UniProtKB-ARBA"/>
</dbReference>
<feature type="transmembrane region" description="Helical" evidence="1">
    <location>
        <begin position="46"/>
        <end position="68"/>
    </location>
</feature>
<evidence type="ECO:0000256" key="1">
    <source>
        <dbReference type="SAM" id="Phobius"/>
    </source>
</evidence>
<evidence type="ECO:0000313" key="4">
    <source>
        <dbReference type="Proteomes" id="UP000682134"/>
    </source>
</evidence>
<feature type="domain" description="CAAX prenyl protease 2/Lysostaphin resistance protein A-like" evidence="2">
    <location>
        <begin position="129"/>
        <end position="214"/>
    </location>
</feature>
<keyword evidence="3" id="KW-0482">Metalloprotease</keyword>
<reference evidence="3" key="1">
    <citation type="submission" date="2021-04" db="EMBL/GenBank/DDBJ databases">
        <title>Genome seq and assembly of Bacillus sp.</title>
        <authorList>
            <person name="Chhetri G."/>
        </authorList>
    </citation>
    <scope>NUCLEOTIDE SEQUENCE</scope>
    <source>
        <strain evidence="3">RG28</strain>
    </source>
</reference>
<dbReference type="GO" id="GO:0004175">
    <property type="term" value="F:endopeptidase activity"/>
    <property type="evidence" value="ECO:0007669"/>
    <property type="project" value="UniProtKB-ARBA"/>
</dbReference>
<accession>A0A940SK76</accession>
<keyword evidence="4" id="KW-1185">Reference proteome</keyword>
<feature type="transmembrane region" description="Helical" evidence="1">
    <location>
        <begin position="129"/>
        <end position="147"/>
    </location>
</feature>
<evidence type="ECO:0000259" key="2">
    <source>
        <dbReference type="Pfam" id="PF02517"/>
    </source>
</evidence>
<keyword evidence="3" id="KW-0645">Protease</keyword>
<dbReference type="GO" id="GO:0008237">
    <property type="term" value="F:metallopeptidase activity"/>
    <property type="evidence" value="ECO:0007669"/>
    <property type="project" value="UniProtKB-KW"/>
</dbReference>
<name>A0A940SK76_9BACI</name>
<keyword evidence="3" id="KW-0378">Hydrolase</keyword>
<proteinExistence type="predicted"/>
<organism evidence="3 4">
    <name type="scientific">Gottfriedia endophytica</name>
    <dbReference type="NCBI Taxonomy" id="2820819"/>
    <lineage>
        <taxon>Bacteria</taxon>
        <taxon>Bacillati</taxon>
        <taxon>Bacillota</taxon>
        <taxon>Bacilli</taxon>
        <taxon>Bacillales</taxon>
        <taxon>Bacillaceae</taxon>
        <taxon>Gottfriedia</taxon>
    </lineage>
</organism>
<feature type="transmembrane region" description="Helical" evidence="1">
    <location>
        <begin position="203"/>
        <end position="223"/>
    </location>
</feature>
<dbReference type="AlphaFoldDB" id="A0A940SK76"/>
<dbReference type="Proteomes" id="UP000682134">
    <property type="component" value="Unassembled WGS sequence"/>
</dbReference>
<dbReference type="Pfam" id="PF02517">
    <property type="entry name" value="Rce1-like"/>
    <property type="match status" value="1"/>
</dbReference>
<dbReference type="PANTHER" id="PTHR36435">
    <property type="entry name" value="SLR1288 PROTEIN"/>
    <property type="match status" value="1"/>
</dbReference>
<keyword evidence="1" id="KW-1133">Transmembrane helix</keyword>
<comment type="caution">
    <text evidence="3">The sequence shown here is derived from an EMBL/GenBank/DDBJ whole genome shotgun (WGS) entry which is preliminary data.</text>
</comment>
<dbReference type="EMBL" id="JAGIYQ010000014">
    <property type="protein sequence ID" value="MBP0726785.1"/>
    <property type="molecule type" value="Genomic_DNA"/>
</dbReference>
<gene>
    <name evidence="3" type="ORF">J5Y03_16625</name>
</gene>
<dbReference type="RefSeq" id="WP_209407126.1">
    <property type="nucleotide sequence ID" value="NZ_JAGIYQ010000014.1"/>
</dbReference>
<feature type="transmembrane region" description="Helical" evidence="1">
    <location>
        <begin position="159"/>
        <end position="175"/>
    </location>
</feature>